<organism evidence="2 3">
    <name type="scientific">Panagrolaimus superbus</name>
    <dbReference type="NCBI Taxonomy" id="310955"/>
    <lineage>
        <taxon>Eukaryota</taxon>
        <taxon>Metazoa</taxon>
        <taxon>Ecdysozoa</taxon>
        <taxon>Nematoda</taxon>
        <taxon>Chromadorea</taxon>
        <taxon>Rhabditida</taxon>
        <taxon>Tylenchina</taxon>
        <taxon>Panagrolaimomorpha</taxon>
        <taxon>Panagrolaimoidea</taxon>
        <taxon>Panagrolaimidae</taxon>
        <taxon>Panagrolaimus</taxon>
    </lineage>
</organism>
<dbReference type="Gene3D" id="3.40.50.1820">
    <property type="entry name" value="alpha/beta hydrolase"/>
    <property type="match status" value="1"/>
</dbReference>
<dbReference type="Pfam" id="PF00135">
    <property type="entry name" value="COesterase"/>
    <property type="match status" value="1"/>
</dbReference>
<keyword evidence="2" id="KW-1185">Reference proteome</keyword>
<dbReference type="InterPro" id="IPR029058">
    <property type="entry name" value="AB_hydrolase_fold"/>
</dbReference>
<accession>A0A914YXB8</accession>
<dbReference type="Proteomes" id="UP000887577">
    <property type="component" value="Unplaced"/>
</dbReference>
<name>A0A914YXB8_9BILA</name>
<dbReference type="WBParaSite" id="PSU_v2.g5151.t1">
    <property type="protein sequence ID" value="PSU_v2.g5151.t1"/>
    <property type="gene ID" value="PSU_v2.g5151"/>
</dbReference>
<sequence length="184" mass="21030">MTLEGGSFTGLTFASPEDLAKFSAINISESIQKNFAPESIVGPEFEGIQEDLISYFAYQNVPAKPDANFYIKRYAEFWSDFLINQEVFNETDAKVERGWPIYFYLWNHMSAPVQATLPAAKGAWHTTELSYTFDEKTFAEDVHGEAEHKIQNYFAEIFAQFAYTGLVLIRDVHRQSAMRVRVEG</sequence>
<protein>
    <submittedName>
        <fullName evidence="3">Carboxylesterase type B domain-containing protein</fullName>
    </submittedName>
</protein>
<dbReference type="AlphaFoldDB" id="A0A914YXB8"/>
<evidence type="ECO:0000259" key="1">
    <source>
        <dbReference type="Pfam" id="PF00135"/>
    </source>
</evidence>
<dbReference type="InterPro" id="IPR002018">
    <property type="entry name" value="CarbesteraseB"/>
</dbReference>
<proteinExistence type="predicted"/>
<feature type="domain" description="Carboxylesterase type B" evidence="1">
    <location>
        <begin position="20"/>
        <end position="165"/>
    </location>
</feature>
<evidence type="ECO:0000313" key="2">
    <source>
        <dbReference type="Proteomes" id="UP000887577"/>
    </source>
</evidence>
<dbReference type="SUPFAM" id="SSF53474">
    <property type="entry name" value="alpha/beta-Hydrolases"/>
    <property type="match status" value="1"/>
</dbReference>
<evidence type="ECO:0000313" key="3">
    <source>
        <dbReference type="WBParaSite" id="PSU_v2.g5151.t1"/>
    </source>
</evidence>
<reference evidence="3" key="1">
    <citation type="submission" date="2022-11" db="UniProtKB">
        <authorList>
            <consortium name="WormBaseParasite"/>
        </authorList>
    </citation>
    <scope>IDENTIFICATION</scope>
</reference>